<dbReference type="HOGENOM" id="CLU_684536_0_0_11"/>
<dbReference type="AlphaFoldDB" id="A0A0H3EB40"/>
<dbReference type="OrthoDB" id="5318634at2"/>
<feature type="transmembrane region" description="Helical" evidence="1">
    <location>
        <begin position="74"/>
        <end position="94"/>
    </location>
</feature>
<dbReference type="KEGG" id="bbp:BBPR_0412"/>
<accession>A0A0H3EB40</accession>
<feature type="transmembrane region" description="Helical" evidence="1">
    <location>
        <begin position="255"/>
        <end position="277"/>
    </location>
</feature>
<evidence type="ECO:0000313" key="2">
    <source>
        <dbReference type="EMBL" id="ADP35523.1"/>
    </source>
</evidence>
<dbReference type="EMBL" id="CP001840">
    <property type="protein sequence ID" value="ADP35523.1"/>
    <property type="molecule type" value="Genomic_DNA"/>
</dbReference>
<gene>
    <name evidence="2" type="ordered locus">BBPR_0412</name>
</gene>
<keyword evidence="1" id="KW-1133">Transmembrane helix</keyword>
<organism evidence="2 3">
    <name type="scientific">Bifidobacterium bifidum (strain PRL2010)</name>
    <dbReference type="NCBI Taxonomy" id="702459"/>
    <lineage>
        <taxon>Bacteria</taxon>
        <taxon>Bacillati</taxon>
        <taxon>Actinomycetota</taxon>
        <taxon>Actinomycetes</taxon>
        <taxon>Bifidobacteriales</taxon>
        <taxon>Bifidobacteriaceae</taxon>
        <taxon>Bifidobacterium</taxon>
    </lineage>
</organism>
<feature type="transmembrane region" description="Helical" evidence="1">
    <location>
        <begin position="372"/>
        <end position="394"/>
    </location>
</feature>
<keyword evidence="1" id="KW-0472">Membrane</keyword>
<dbReference type="PATRIC" id="fig|702459.3.peg.425"/>
<evidence type="ECO:0000313" key="3">
    <source>
        <dbReference type="Proteomes" id="UP000002312"/>
    </source>
</evidence>
<evidence type="ECO:0000256" key="1">
    <source>
        <dbReference type="SAM" id="Phobius"/>
    </source>
</evidence>
<feature type="transmembrane region" description="Helical" evidence="1">
    <location>
        <begin position="191"/>
        <end position="209"/>
    </location>
</feature>
<feature type="transmembrane region" description="Helical" evidence="1">
    <location>
        <begin position="101"/>
        <end position="119"/>
    </location>
</feature>
<proteinExistence type="predicted"/>
<feature type="transmembrane region" description="Helical" evidence="1">
    <location>
        <begin position="313"/>
        <end position="333"/>
    </location>
</feature>
<protein>
    <submittedName>
        <fullName evidence="2">Putative inner membrane protein</fullName>
    </submittedName>
</protein>
<keyword evidence="1" id="KW-0812">Transmembrane</keyword>
<reference evidence="2 3" key="1">
    <citation type="journal article" date="2010" name="Proc. Natl. Acad. Sci. U.S.A.">
        <title>Genome analysis of Bifidobacterium bifidum PRL2010 reveals metabolic pathways for host-derived glycan foraging.</title>
        <authorList>
            <person name="Turroni F."/>
            <person name="Bottacini F."/>
            <person name="Foroni E."/>
            <person name="Mulder I."/>
            <person name="Kim J.H."/>
            <person name="Zomer A."/>
            <person name="Sanchez B."/>
            <person name="Bidossi A."/>
            <person name="Ferrarini A."/>
            <person name="Giubellini V."/>
            <person name="Delledonne M."/>
            <person name="Henrissat B."/>
            <person name="Coutinho P."/>
            <person name="Oggioni M."/>
            <person name="Fitzgerald G.F."/>
            <person name="Mills D."/>
            <person name="Margolles A."/>
            <person name="Kelly D."/>
            <person name="van Sinderen D."/>
            <person name="Ventura M."/>
        </authorList>
    </citation>
    <scope>NUCLEOTIDE SEQUENCE [LARGE SCALE GENOMIC DNA]</scope>
    <source>
        <strain evidence="2 3">PRL2010</strain>
    </source>
</reference>
<dbReference type="eggNOG" id="COG5305">
    <property type="taxonomic scope" value="Bacteria"/>
</dbReference>
<feature type="transmembrane region" description="Helical" evidence="1">
    <location>
        <begin position="345"/>
        <end position="366"/>
    </location>
</feature>
<name>A0A0H3EB40_BIFBP</name>
<sequence>MFPVCVAVAAILATVLSFFMGRNQSIWFDEGYSLLICGRSWRDMLALTAVDVHPPLYYVALKLWMNLVGGDVPLMRLLGCLFLGACIAAMALLLRRMFGTRVTMLCLPVLTVGVFALRFGYELRMYSLASLLSVFGTYALLRAVDDSPMFATASAGAGKNIRVDEDARLAANTTGNDGFAVPEEHTGKSRLRWWVIYGVIVALGMYTLYLTALIWMTHVIWLTCLACRVVHRSRASLVSVGGQDRREDVPKRYRAWRWVFVYVFSVILYVPWMPFLINQMSHPALPPVTRQLNMAQMASIYSAMMVGLPEKNIPALVSLILMCIVAGIAVLLAKFHFRSSLTGRSLSMLSLLYALFGFPVMSMALYSSVKELIMHGSGFFSIRYCSLSLCMFFMRHLPPHSH</sequence>
<dbReference type="Proteomes" id="UP000002312">
    <property type="component" value="Chromosome"/>
</dbReference>